<protein>
    <recommendedName>
        <fullName evidence="3">Periplasmic heavy metal sensor</fullName>
    </recommendedName>
</protein>
<evidence type="ECO:0000313" key="2">
    <source>
        <dbReference type="Proteomes" id="UP000220836"/>
    </source>
</evidence>
<sequence>MSETAKPPMMRRRMRIVLFASLALNLVIVGLVVGVIANGGPPSRADHRDRDPVMPYTRAFDEKQRRNLRDAYRSSFAPRPGSGKPDLVAGYRQAVDVLRAEPFDAAQLNAVVGQQKAHSDRRQKTGQDILTNFLAAMSPEERKAYADRLEVEIERMSSRQKRWHKD</sequence>
<dbReference type="OrthoDB" id="7876971at2"/>
<dbReference type="AlphaFoldDB" id="A0A238KFW9"/>
<dbReference type="EMBL" id="FXYH01000007">
    <property type="protein sequence ID" value="SMX41527.1"/>
    <property type="molecule type" value="Genomic_DNA"/>
</dbReference>
<dbReference type="Proteomes" id="UP000220836">
    <property type="component" value="Unassembled WGS sequence"/>
</dbReference>
<name>A0A238KFW9_9RHOB</name>
<dbReference type="InterPro" id="IPR025961">
    <property type="entry name" value="Metal_resist"/>
</dbReference>
<evidence type="ECO:0008006" key="3">
    <source>
        <dbReference type="Google" id="ProtNLM"/>
    </source>
</evidence>
<evidence type="ECO:0000313" key="1">
    <source>
        <dbReference type="EMBL" id="SMX41527.1"/>
    </source>
</evidence>
<keyword evidence="2" id="KW-1185">Reference proteome</keyword>
<reference evidence="1 2" key="1">
    <citation type="submission" date="2017-05" db="EMBL/GenBank/DDBJ databases">
        <authorList>
            <person name="Song R."/>
            <person name="Chenine A.L."/>
            <person name="Ruprecht R.M."/>
        </authorList>
    </citation>
    <scope>NUCLEOTIDE SEQUENCE [LARGE SCALE GENOMIC DNA]</scope>
    <source>
        <strain evidence="1 2">CECT 8663</strain>
    </source>
</reference>
<proteinExistence type="predicted"/>
<dbReference type="Pfam" id="PF13801">
    <property type="entry name" value="Metal_resist"/>
    <property type="match status" value="1"/>
</dbReference>
<organism evidence="1 2">
    <name type="scientific">Pelagimonas varians</name>
    <dbReference type="NCBI Taxonomy" id="696760"/>
    <lineage>
        <taxon>Bacteria</taxon>
        <taxon>Pseudomonadati</taxon>
        <taxon>Pseudomonadota</taxon>
        <taxon>Alphaproteobacteria</taxon>
        <taxon>Rhodobacterales</taxon>
        <taxon>Roseobacteraceae</taxon>
        <taxon>Pelagimonas</taxon>
    </lineage>
</organism>
<dbReference type="RefSeq" id="WP_097804796.1">
    <property type="nucleotide sequence ID" value="NZ_FXYH01000007.1"/>
</dbReference>
<accession>A0A238KFW9</accession>
<gene>
    <name evidence="1" type="ORF">PEV8663_02298</name>
</gene>